<dbReference type="PROSITE" id="PS51257">
    <property type="entry name" value="PROKAR_LIPOPROTEIN"/>
    <property type="match status" value="1"/>
</dbReference>
<sequence>MYLVKSLPLSVINFFSFSCSCCLYVAEFEESFSLSVRVIPTSDSGKRKSLTHVVLHSVLDRVLAASPVHVAVPVALVFLGPLDIIPLKNSQSWTD</sequence>
<reference evidence="2" key="1">
    <citation type="submission" date="2016-11" db="UniProtKB">
        <authorList>
            <consortium name="WormBaseParasite"/>
        </authorList>
    </citation>
    <scope>IDENTIFICATION</scope>
</reference>
<evidence type="ECO:0000313" key="2">
    <source>
        <dbReference type="WBParaSite" id="Hba_15562"/>
    </source>
</evidence>
<proteinExistence type="predicted"/>
<accession>A0A1I7XD42</accession>
<name>A0A1I7XD42_HETBA</name>
<protein>
    <submittedName>
        <fullName evidence="2">Secreted protein</fullName>
    </submittedName>
</protein>
<organism evidence="1 2">
    <name type="scientific">Heterorhabditis bacteriophora</name>
    <name type="common">Entomopathogenic nematode worm</name>
    <dbReference type="NCBI Taxonomy" id="37862"/>
    <lineage>
        <taxon>Eukaryota</taxon>
        <taxon>Metazoa</taxon>
        <taxon>Ecdysozoa</taxon>
        <taxon>Nematoda</taxon>
        <taxon>Chromadorea</taxon>
        <taxon>Rhabditida</taxon>
        <taxon>Rhabditina</taxon>
        <taxon>Rhabditomorpha</taxon>
        <taxon>Strongyloidea</taxon>
        <taxon>Heterorhabditidae</taxon>
        <taxon>Heterorhabditis</taxon>
    </lineage>
</organism>
<evidence type="ECO:0000313" key="1">
    <source>
        <dbReference type="Proteomes" id="UP000095283"/>
    </source>
</evidence>
<dbReference type="AlphaFoldDB" id="A0A1I7XD42"/>
<dbReference type="WBParaSite" id="Hba_15562">
    <property type="protein sequence ID" value="Hba_15562"/>
    <property type="gene ID" value="Hba_15562"/>
</dbReference>
<keyword evidence="1" id="KW-1185">Reference proteome</keyword>
<dbReference type="Proteomes" id="UP000095283">
    <property type="component" value="Unplaced"/>
</dbReference>